<feature type="transmembrane region" description="Helical" evidence="6">
    <location>
        <begin position="98"/>
        <end position="119"/>
    </location>
</feature>
<keyword evidence="2 4" id="KW-0863">Zinc-finger</keyword>
<sequence>MSHVTGFVECYCGRTAVIRTAWTTENPGRRFQSCRDYDKGGCKFFSWEDPPMCSRAKAIIPGLLRKINAFEAENKGLLRRIDELEAENLKLKRKNLKFAIVVLIPLLVLICQWVCKVVYGKHIEGDNLKMIL</sequence>
<feature type="domain" description="GRF-type" evidence="7">
    <location>
        <begin position="10"/>
        <end position="51"/>
    </location>
</feature>
<reference evidence="8 9" key="1">
    <citation type="journal article" date="2021" name="Comput. Struct. Biotechnol. J.">
        <title>De novo genome assembly of the potent medicinal plant Rehmannia glutinosa using nanopore technology.</title>
        <authorList>
            <person name="Ma L."/>
            <person name="Dong C."/>
            <person name="Song C."/>
            <person name="Wang X."/>
            <person name="Zheng X."/>
            <person name="Niu Y."/>
            <person name="Chen S."/>
            <person name="Feng W."/>
        </authorList>
    </citation>
    <scope>NUCLEOTIDE SEQUENCE [LARGE SCALE GENOMIC DNA]</scope>
    <source>
        <strain evidence="8">DH-2019</strain>
    </source>
</reference>
<protein>
    <recommendedName>
        <fullName evidence="7">GRF-type domain-containing protein</fullName>
    </recommendedName>
</protein>
<evidence type="ECO:0000256" key="6">
    <source>
        <dbReference type="SAM" id="Phobius"/>
    </source>
</evidence>
<keyword evidence="6" id="KW-0472">Membrane</keyword>
<keyword evidence="9" id="KW-1185">Reference proteome</keyword>
<keyword evidence="6" id="KW-1133">Transmembrane helix</keyword>
<keyword evidence="5" id="KW-0175">Coiled coil</keyword>
<evidence type="ECO:0000313" key="9">
    <source>
        <dbReference type="Proteomes" id="UP001318860"/>
    </source>
</evidence>
<evidence type="ECO:0000313" key="8">
    <source>
        <dbReference type="EMBL" id="KAK6138847.1"/>
    </source>
</evidence>
<dbReference type="PROSITE" id="PS51999">
    <property type="entry name" value="ZF_GRF"/>
    <property type="match status" value="1"/>
</dbReference>
<gene>
    <name evidence="8" type="ORF">DH2020_027412</name>
</gene>
<dbReference type="EMBL" id="JABTTQ020000605">
    <property type="protein sequence ID" value="KAK6138847.1"/>
    <property type="molecule type" value="Genomic_DNA"/>
</dbReference>
<organism evidence="8 9">
    <name type="scientific">Rehmannia glutinosa</name>
    <name type="common">Chinese foxglove</name>
    <dbReference type="NCBI Taxonomy" id="99300"/>
    <lineage>
        <taxon>Eukaryota</taxon>
        <taxon>Viridiplantae</taxon>
        <taxon>Streptophyta</taxon>
        <taxon>Embryophyta</taxon>
        <taxon>Tracheophyta</taxon>
        <taxon>Spermatophyta</taxon>
        <taxon>Magnoliopsida</taxon>
        <taxon>eudicotyledons</taxon>
        <taxon>Gunneridae</taxon>
        <taxon>Pentapetalae</taxon>
        <taxon>asterids</taxon>
        <taxon>lamiids</taxon>
        <taxon>Lamiales</taxon>
        <taxon>Orobanchaceae</taxon>
        <taxon>Rehmannieae</taxon>
        <taxon>Rehmannia</taxon>
    </lineage>
</organism>
<proteinExistence type="predicted"/>
<comment type="caution">
    <text evidence="8">The sequence shown here is derived from an EMBL/GenBank/DDBJ whole genome shotgun (WGS) entry which is preliminary data.</text>
</comment>
<dbReference type="Proteomes" id="UP001318860">
    <property type="component" value="Unassembled WGS sequence"/>
</dbReference>
<dbReference type="Pfam" id="PF06839">
    <property type="entry name" value="Zn_ribbon_GRF"/>
    <property type="match status" value="1"/>
</dbReference>
<evidence type="ECO:0000256" key="4">
    <source>
        <dbReference type="PROSITE-ProRule" id="PRU01343"/>
    </source>
</evidence>
<accession>A0ABR0VV71</accession>
<name>A0ABR0VV71_REHGL</name>
<dbReference type="InterPro" id="IPR010666">
    <property type="entry name" value="Znf_GRF"/>
</dbReference>
<evidence type="ECO:0000256" key="1">
    <source>
        <dbReference type="ARBA" id="ARBA00022723"/>
    </source>
</evidence>
<evidence type="ECO:0000256" key="3">
    <source>
        <dbReference type="ARBA" id="ARBA00022833"/>
    </source>
</evidence>
<evidence type="ECO:0000259" key="7">
    <source>
        <dbReference type="PROSITE" id="PS51999"/>
    </source>
</evidence>
<keyword evidence="1" id="KW-0479">Metal-binding</keyword>
<keyword evidence="3" id="KW-0862">Zinc</keyword>
<feature type="coiled-coil region" evidence="5">
    <location>
        <begin position="67"/>
        <end position="94"/>
    </location>
</feature>
<evidence type="ECO:0000256" key="2">
    <source>
        <dbReference type="ARBA" id="ARBA00022771"/>
    </source>
</evidence>
<dbReference type="PANTHER" id="PTHR33248">
    <property type="entry name" value="ZINC ION-BINDING PROTEIN"/>
    <property type="match status" value="1"/>
</dbReference>
<keyword evidence="6" id="KW-0812">Transmembrane</keyword>
<evidence type="ECO:0000256" key="5">
    <source>
        <dbReference type="SAM" id="Coils"/>
    </source>
</evidence>